<dbReference type="HOGENOM" id="CLU_3045942_0_0_5"/>
<dbReference type="AlphaFoldDB" id="M9R9P2"/>
<feature type="compositionally biased region" description="Polar residues" evidence="1">
    <location>
        <begin position="13"/>
        <end position="24"/>
    </location>
</feature>
<dbReference type="EMBL" id="CP003740">
    <property type="protein sequence ID" value="AGI68912.1"/>
    <property type="molecule type" value="Genomic_DNA"/>
</dbReference>
<reference evidence="2 3" key="1">
    <citation type="journal article" date="2013" name="PLoS ONE">
        <title>Poles Apart: Arctic and Antarctic Octadecabacter strains Share High Genome Plasticity and a New Type of Xanthorhodopsin.</title>
        <authorList>
            <person name="Vollmers J."/>
            <person name="Voget S."/>
            <person name="Dietrich S."/>
            <person name="Gollnow K."/>
            <person name="Smits M."/>
            <person name="Meyer K."/>
            <person name="Brinkhoff T."/>
            <person name="Simon M."/>
            <person name="Daniel R."/>
        </authorList>
    </citation>
    <scope>NUCLEOTIDE SEQUENCE [LARGE SCALE GENOMIC DNA]</scope>
    <source>
        <strain evidence="2 3">307</strain>
    </source>
</reference>
<dbReference type="KEGG" id="oat:OAN307_c34180"/>
<name>M9R9P2_9RHOB</name>
<keyword evidence="3" id="KW-1185">Reference proteome</keyword>
<accession>M9R9P2</accession>
<sequence>MVRSIHKAVNIHSGGTNRSTRTTQNVRDLAAKRTKLNITRGVAAPLDHGHECST</sequence>
<gene>
    <name evidence="2" type="ORF">OAN307_c34180</name>
</gene>
<dbReference type="STRING" id="391626.OAN307_c34180"/>
<feature type="region of interest" description="Disordered" evidence="1">
    <location>
        <begin position="1"/>
        <end position="24"/>
    </location>
</feature>
<evidence type="ECO:0000256" key="1">
    <source>
        <dbReference type="SAM" id="MobiDB-lite"/>
    </source>
</evidence>
<proteinExistence type="predicted"/>
<evidence type="ECO:0000313" key="2">
    <source>
        <dbReference type="EMBL" id="AGI68912.1"/>
    </source>
</evidence>
<organism evidence="2 3">
    <name type="scientific">Octadecabacter antarcticus 307</name>
    <dbReference type="NCBI Taxonomy" id="391626"/>
    <lineage>
        <taxon>Bacteria</taxon>
        <taxon>Pseudomonadati</taxon>
        <taxon>Pseudomonadota</taxon>
        <taxon>Alphaproteobacteria</taxon>
        <taxon>Rhodobacterales</taxon>
        <taxon>Roseobacteraceae</taxon>
        <taxon>Octadecabacter</taxon>
    </lineage>
</organism>
<dbReference type="Proteomes" id="UP000005307">
    <property type="component" value="Chromosome"/>
</dbReference>
<evidence type="ECO:0000313" key="3">
    <source>
        <dbReference type="Proteomes" id="UP000005307"/>
    </source>
</evidence>
<protein>
    <submittedName>
        <fullName evidence="2">Uncharacterized protein</fullName>
    </submittedName>
</protein>